<name>A0ABU2B5B1_9MICC</name>
<proteinExistence type="predicted"/>
<dbReference type="InterPro" id="IPR009057">
    <property type="entry name" value="Homeodomain-like_sf"/>
</dbReference>
<dbReference type="Pfam" id="PF00440">
    <property type="entry name" value="TetR_N"/>
    <property type="match status" value="1"/>
</dbReference>
<sequence>MARPKTHDDTVRRRLLEAASEIIAQQGVDALSMRKAATTANTTTTAIYSLFGGREALIDAVVTEGFQRFAAHLRAVPHTDDPDADLLALGRSYRINALENPHFYRVMFNNTLGSSTPERSAATFDMLVDAVARAAQCSPPQAQSRAYRLWAYIHGLVTLELSGFTTPPNDSDNREQAFVAALRASTSLFRH</sequence>
<keyword evidence="1" id="KW-0805">Transcription regulation</keyword>
<dbReference type="InterPro" id="IPR001647">
    <property type="entry name" value="HTH_TetR"/>
</dbReference>
<keyword evidence="3" id="KW-0804">Transcription</keyword>
<dbReference type="EMBL" id="JAVDYJ010000001">
    <property type="protein sequence ID" value="MDR7348169.1"/>
    <property type="molecule type" value="Genomic_DNA"/>
</dbReference>
<organism evidence="6 7">
    <name type="scientific">Enteractinococcus fodinae</name>
    <dbReference type="NCBI Taxonomy" id="684663"/>
    <lineage>
        <taxon>Bacteria</taxon>
        <taxon>Bacillati</taxon>
        <taxon>Actinomycetota</taxon>
        <taxon>Actinomycetes</taxon>
        <taxon>Micrococcales</taxon>
        <taxon>Micrococcaceae</taxon>
    </lineage>
</organism>
<evidence type="ECO:0000256" key="3">
    <source>
        <dbReference type="ARBA" id="ARBA00023163"/>
    </source>
</evidence>
<feature type="domain" description="HTH tetR-type" evidence="5">
    <location>
        <begin position="9"/>
        <end position="69"/>
    </location>
</feature>
<keyword evidence="2 4" id="KW-0238">DNA-binding</keyword>
<gene>
    <name evidence="6" type="ORF">J2S62_002426</name>
</gene>
<evidence type="ECO:0000256" key="1">
    <source>
        <dbReference type="ARBA" id="ARBA00023015"/>
    </source>
</evidence>
<keyword evidence="7" id="KW-1185">Reference proteome</keyword>
<accession>A0ABU2B5B1</accession>
<dbReference type="Pfam" id="PF13305">
    <property type="entry name" value="TetR_C_33"/>
    <property type="match status" value="1"/>
</dbReference>
<dbReference type="SUPFAM" id="SSF48498">
    <property type="entry name" value="Tetracyclin repressor-like, C-terminal domain"/>
    <property type="match status" value="1"/>
</dbReference>
<dbReference type="Gene3D" id="1.10.357.10">
    <property type="entry name" value="Tetracycline Repressor, domain 2"/>
    <property type="match status" value="1"/>
</dbReference>
<dbReference type="RefSeq" id="WP_310175105.1">
    <property type="nucleotide sequence ID" value="NZ_BAABHE010000002.1"/>
</dbReference>
<evidence type="ECO:0000313" key="6">
    <source>
        <dbReference type="EMBL" id="MDR7348169.1"/>
    </source>
</evidence>
<protein>
    <submittedName>
        <fullName evidence="6">AcrR family transcriptional regulator</fullName>
    </submittedName>
</protein>
<feature type="DNA-binding region" description="H-T-H motif" evidence="4">
    <location>
        <begin position="32"/>
        <end position="51"/>
    </location>
</feature>
<dbReference type="PROSITE" id="PS50977">
    <property type="entry name" value="HTH_TETR_2"/>
    <property type="match status" value="1"/>
</dbReference>
<dbReference type="PANTHER" id="PTHR30055">
    <property type="entry name" value="HTH-TYPE TRANSCRIPTIONAL REGULATOR RUTR"/>
    <property type="match status" value="1"/>
</dbReference>
<evidence type="ECO:0000256" key="2">
    <source>
        <dbReference type="ARBA" id="ARBA00023125"/>
    </source>
</evidence>
<dbReference type="InterPro" id="IPR025996">
    <property type="entry name" value="MT1864/Rv1816-like_C"/>
</dbReference>
<dbReference type="SUPFAM" id="SSF46689">
    <property type="entry name" value="Homeodomain-like"/>
    <property type="match status" value="1"/>
</dbReference>
<dbReference type="InterPro" id="IPR036271">
    <property type="entry name" value="Tet_transcr_reg_TetR-rel_C_sf"/>
</dbReference>
<evidence type="ECO:0000313" key="7">
    <source>
        <dbReference type="Proteomes" id="UP001183794"/>
    </source>
</evidence>
<comment type="caution">
    <text evidence="6">The sequence shown here is derived from an EMBL/GenBank/DDBJ whole genome shotgun (WGS) entry which is preliminary data.</text>
</comment>
<reference evidence="6 7" key="1">
    <citation type="submission" date="2023-07" db="EMBL/GenBank/DDBJ databases">
        <title>Sequencing the genomes of 1000 actinobacteria strains.</title>
        <authorList>
            <person name="Klenk H.-P."/>
        </authorList>
    </citation>
    <scope>NUCLEOTIDE SEQUENCE [LARGE SCALE GENOMIC DNA]</scope>
    <source>
        <strain evidence="6 7">DSM 22966</strain>
    </source>
</reference>
<dbReference type="Proteomes" id="UP001183794">
    <property type="component" value="Unassembled WGS sequence"/>
</dbReference>
<dbReference type="InterPro" id="IPR050109">
    <property type="entry name" value="HTH-type_TetR-like_transc_reg"/>
</dbReference>
<evidence type="ECO:0000259" key="5">
    <source>
        <dbReference type="PROSITE" id="PS50977"/>
    </source>
</evidence>
<dbReference type="PANTHER" id="PTHR30055:SF220">
    <property type="entry name" value="TETR-FAMILY REGULATORY PROTEIN"/>
    <property type="match status" value="1"/>
</dbReference>
<evidence type="ECO:0000256" key="4">
    <source>
        <dbReference type="PROSITE-ProRule" id="PRU00335"/>
    </source>
</evidence>